<dbReference type="Gene3D" id="3.40.50.300">
    <property type="entry name" value="P-loop containing nucleotide triphosphate hydrolases"/>
    <property type="match status" value="1"/>
</dbReference>
<sequence length="1080" mass="119819">MTRIYDNITRRLGDDLVTYLGQFERMDVAVGYFNLRGWSVFNDLVASKASEPAARILIGMVTPTEQAQTLDELQASLDGRPAAEADSRLARQRRDQLLDHLREQLMRGAPTARDRATLSALREQLATGRVQIKVFTRRPLHGKTYLLHRQDPATPILGFVGSSNLTAPGLTSNYELNVDVVDDAAARDLAQWFHDRWEDPFSRPVTDELLAVLEESWAAPTPRRPYEVFLKVCYDLSRDVREGLAEYSVPPEVHRQLLDFQATAVKTLARRLMTRGGTMLGDVVGLGKTLTAVAVSLMLRDEHGYQPLVLCPKNLERMWIEHMEAYGLHGRVVPYSQAHTILPTLRRYPLAIIDESHTLRNEERRDYSVLREYLRANDSKVLLLTATPFNIRFTDVANQLALYLDEDTDLGLSPVNALAADPKLVDKVDQKVTTLAAFRHSEEPEDWKRLMGEHLVRRTRTFIRSSYAKTGPDGREYLEVPDGRRFTFPDRIAVPLAHEFLPGDPAALMADDVTLDTIRGLRLPRYDLGSFLEPHAVLSPVEEEFAERVARGRGQVAGFVRTMFYKRLSSCGWSFLVSVRRHVARNEVFLYALQQGMPVPTGTIADADLGDGDPDSEANVEGLGEPAADRYAALVEADPRGLTWVRAELFTDALREALEQDTDALRALVDSYGAWDAGADSKLAELTKLLTTTHAGDKVLIFTEYKDTADYVHGQLRAAGIADVGLATGATDDPTGVARRFSPRSNALPGTEGVGRDDELRVLLASDVLSEGQNLQDSSVVVNYDLPWAIIRLIQRAGRVDRLTQEADTVTIYSFFHESVEKVISLRQRIATRLTANAAAFGSDERFFGTDDEVAQLHDLYSGTLPGMEDATDVDAASLAYQYWKAATDEDAVLADRIASLPDLVDATRTKRITDPAQAVVAYVRTQSDQDGFAVLEDGGHARLLTGQEALRWFEASPHEPGLPLVHGHDDAVLAMVRGPLSAPRGVAGRLRGVRARIWKRLGGTLFEHDTDTSAALEALFQYPLSDDAERRLKRSIRNGLSDEDLLVRLSALHRAGSLVVATRHGDDPVRIVSSMGVTL</sequence>
<dbReference type="PROSITE" id="PS51192">
    <property type="entry name" value="HELICASE_ATP_BIND_1"/>
    <property type="match status" value="1"/>
</dbReference>
<dbReference type="InterPro" id="IPR014001">
    <property type="entry name" value="Helicase_ATP-bd"/>
</dbReference>
<dbReference type="Pfam" id="PF13091">
    <property type="entry name" value="PLDc_2"/>
    <property type="match status" value="1"/>
</dbReference>
<dbReference type="SUPFAM" id="SSF52540">
    <property type="entry name" value="P-loop containing nucleoside triphosphate hydrolases"/>
    <property type="match status" value="1"/>
</dbReference>
<feature type="domain" description="Helicase ATP-binding" evidence="2">
    <location>
        <begin position="269"/>
        <end position="406"/>
    </location>
</feature>
<dbReference type="InterPro" id="IPR038718">
    <property type="entry name" value="SNF2-like_sf"/>
</dbReference>
<dbReference type="RefSeq" id="WP_311702620.1">
    <property type="nucleotide sequence ID" value="NZ_JACHVX010000011.1"/>
</dbReference>
<evidence type="ECO:0008006" key="6">
    <source>
        <dbReference type="Google" id="ProtNLM"/>
    </source>
</evidence>
<dbReference type="Gene3D" id="3.40.50.10810">
    <property type="entry name" value="Tandem AAA-ATPase domain"/>
    <property type="match status" value="2"/>
</dbReference>
<reference evidence="4 5" key="1">
    <citation type="submission" date="2020-08" db="EMBL/GenBank/DDBJ databases">
        <title>The Agave Microbiome: Exploring the role of microbial communities in plant adaptations to desert environments.</title>
        <authorList>
            <person name="Partida-Martinez L.P."/>
        </authorList>
    </citation>
    <scope>NUCLEOTIDE SEQUENCE [LARGE SCALE GENOMIC DNA]</scope>
    <source>
        <strain evidence="4 5">RAS26</strain>
    </source>
</reference>
<dbReference type="PROSITE" id="PS51194">
    <property type="entry name" value="HELICASE_CTER"/>
    <property type="match status" value="1"/>
</dbReference>
<dbReference type="Pfam" id="PF00271">
    <property type="entry name" value="Helicase_C"/>
    <property type="match status" value="1"/>
</dbReference>
<dbReference type="GO" id="GO:0016787">
    <property type="term" value="F:hydrolase activity"/>
    <property type="evidence" value="ECO:0007669"/>
    <property type="project" value="UniProtKB-KW"/>
</dbReference>
<accession>A0A7W4UJZ7</accession>
<feature type="domain" description="Helicase C-terminal" evidence="3">
    <location>
        <begin position="685"/>
        <end position="854"/>
    </location>
</feature>
<dbReference type="AlphaFoldDB" id="A0A7W4UJZ7"/>
<dbReference type="Proteomes" id="UP000518206">
    <property type="component" value="Unassembled WGS sequence"/>
</dbReference>
<evidence type="ECO:0000259" key="3">
    <source>
        <dbReference type="PROSITE" id="PS51194"/>
    </source>
</evidence>
<evidence type="ECO:0000313" key="4">
    <source>
        <dbReference type="EMBL" id="MBB2925551.1"/>
    </source>
</evidence>
<dbReference type="EMBL" id="JACHVX010000011">
    <property type="protein sequence ID" value="MBB2925551.1"/>
    <property type="molecule type" value="Genomic_DNA"/>
</dbReference>
<evidence type="ECO:0000259" key="2">
    <source>
        <dbReference type="PROSITE" id="PS51192"/>
    </source>
</evidence>
<protein>
    <recommendedName>
        <fullName evidence="6">NgoFVII family restriction endonuclease</fullName>
    </recommendedName>
</protein>
<comment type="caution">
    <text evidence="4">The sequence shown here is derived from an EMBL/GenBank/DDBJ whole genome shotgun (WGS) entry which is preliminary data.</text>
</comment>
<dbReference type="SMART" id="SM00490">
    <property type="entry name" value="HELICc"/>
    <property type="match status" value="1"/>
</dbReference>
<dbReference type="PANTHER" id="PTHR45766:SF6">
    <property type="entry name" value="SWI_SNF-RELATED MATRIX-ASSOCIATED ACTIN-DEPENDENT REGULATOR OF CHROMATIN SUBFAMILY A-LIKE PROTEIN 1"/>
    <property type="match status" value="1"/>
</dbReference>
<dbReference type="InterPro" id="IPR049730">
    <property type="entry name" value="SNF2/RAD54-like_C"/>
</dbReference>
<dbReference type="SMART" id="SM00487">
    <property type="entry name" value="DEXDc"/>
    <property type="match status" value="1"/>
</dbReference>
<dbReference type="Gene3D" id="3.30.870.10">
    <property type="entry name" value="Endonuclease Chain A"/>
    <property type="match status" value="1"/>
</dbReference>
<dbReference type="SUPFAM" id="SSF56024">
    <property type="entry name" value="Phospholipase D/nuclease"/>
    <property type="match status" value="1"/>
</dbReference>
<reference evidence="4 5" key="2">
    <citation type="submission" date="2020-08" db="EMBL/GenBank/DDBJ databases">
        <authorList>
            <person name="Partida-Martinez L."/>
            <person name="Huntemann M."/>
            <person name="Clum A."/>
            <person name="Wang J."/>
            <person name="Palaniappan K."/>
            <person name="Ritter S."/>
            <person name="Chen I.-M."/>
            <person name="Stamatis D."/>
            <person name="Reddy T."/>
            <person name="O'Malley R."/>
            <person name="Daum C."/>
            <person name="Shapiro N."/>
            <person name="Ivanova N."/>
            <person name="Kyrpides N."/>
            <person name="Woyke T."/>
        </authorList>
    </citation>
    <scope>NUCLEOTIDE SEQUENCE [LARGE SCALE GENOMIC DNA]</scope>
    <source>
        <strain evidence="4 5">RAS26</strain>
    </source>
</reference>
<organism evidence="4 5">
    <name type="scientific">Cellulomonas cellasea</name>
    <dbReference type="NCBI Taxonomy" id="43670"/>
    <lineage>
        <taxon>Bacteria</taxon>
        <taxon>Bacillati</taxon>
        <taxon>Actinomycetota</taxon>
        <taxon>Actinomycetes</taxon>
        <taxon>Micrococcales</taxon>
        <taxon>Cellulomonadaceae</taxon>
        <taxon>Cellulomonas</taxon>
    </lineage>
</organism>
<dbReference type="InterPro" id="IPR025202">
    <property type="entry name" value="PLD-like_dom"/>
</dbReference>
<evidence type="ECO:0000256" key="1">
    <source>
        <dbReference type="ARBA" id="ARBA00022801"/>
    </source>
</evidence>
<dbReference type="CDD" id="cd09178">
    <property type="entry name" value="PLDc_N_Snf2_like"/>
    <property type="match status" value="1"/>
</dbReference>
<dbReference type="InterPro" id="IPR001650">
    <property type="entry name" value="Helicase_C-like"/>
</dbReference>
<proteinExistence type="predicted"/>
<evidence type="ECO:0000313" key="5">
    <source>
        <dbReference type="Proteomes" id="UP000518206"/>
    </source>
</evidence>
<name>A0A7W4UJZ7_9CELL</name>
<dbReference type="CDD" id="cd18793">
    <property type="entry name" value="SF2_C_SNF"/>
    <property type="match status" value="1"/>
</dbReference>
<gene>
    <name evidence="4" type="ORF">FHR80_004498</name>
</gene>
<keyword evidence="1" id="KW-0378">Hydrolase</keyword>
<dbReference type="InterPro" id="IPR027417">
    <property type="entry name" value="P-loop_NTPase"/>
</dbReference>
<dbReference type="PANTHER" id="PTHR45766">
    <property type="entry name" value="DNA ANNEALING HELICASE AND ENDONUCLEASE ZRANB3 FAMILY MEMBER"/>
    <property type="match status" value="1"/>
</dbReference>